<gene>
    <name evidence="1" type="ORF">ERS852444_02288</name>
</gene>
<dbReference type="AlphaFoldDB" id="A0A173UUY6"/>
<proteinExistence type="predicted"/>
<protein>
    <submittedName>
        <fullName evidence="1">Uncharacterized protein</fullName>
    </submittedName>
</protein>
<evidence type="ECO:0000313" key="2">
    <source>
        <dbReference type="Proteomes" id="UP000095453"/>
    </source>
</evidence>
<organism evidence="1 2">
    <name type="scientific">Roseburia inulinivorans</name>
    <dbReference type="NCBI Taxonomy" id="360807"/>
    <lineage>
        <taxon>Bacteria</taxon>
        <taxon>Bacillati</taxon>
        <taxon>Bacillota</taxon>
        <taxon>Clostridia</taxon>
        <taxon>Lachnospirales</taxon>
        <taxon>Lachnospiraceae</taxon>
        <taxon>Roseburia</taxon>
    </lineage>
</organism>
<dbReference type="EMBL" id="CYXX01000018">
    <property type="protein sequence ID" value="CUN18624.1"/>
    <property type="molecule type" value="Genomic_DNA"/>
</dbReference>
<evidence type="ECO:0000313" key="1">
    <source>
        <dbReference type="EMBL" id="CUN18624.1"/>
    </source>
</evidence>
<name>A0A173UUY6_9FIRM</name>
<dbReference type="RefSeq" id="WP_055170094.1">
    <property type="nucleotide sequence ID" value="NZ_CYXX01000018.1"/>
</dbReference>
<reference evidence="1 2" key="1">
    <citation type="submission" date="2015-09" db="EMBL/GenBank/DDBJ databases">
        <authorList>
            <consortium name="Pathogen Informatics"/>
        </authorList>
    </citation>
    <scope>NUCLEOTIDE SEQUENCE [LARGE SCALE GENOMIC DNA]</scope>
    <source>
        <strain evidence="1 2">2789STDY5608887</strain>
    </source>
</reference>
<accession>A0A173UUY6</accession>
<dbReference type="Proteomes" id="UP000095453">
    <property type="component" value="Unassembled WGS sequence"/>
</dbReference>
<sequence length="320" mass="36825">MKQQSINQENEKEFFTKKAAEIASLKKAGMEEAAEACLKSIGDRLVPVVEQMIDCESISFKLDENTKFAYSDRVYKVVKRDFYKFNNPEFMRSEDVGIQYELKTFLKSRTKDCIRDAIAHSLGISQYNCRILLRIRSARYALSKELDIVEEKVPMEFIKERMGDDVEIPTIVELINIEKGNISLDAMRENGTEEESYEQLDVASQGEELEAGCKEQLDEIFGKLSQLDILILMKKYGFLSEEICRLEACDFVITPIFQRLFQADTSIRSRENPVKTMYAKSLKVDKVLAEVNGKVNMSDVEGKGCLFRYLVERLKKENSK</sequence>